<evidence type="ECO:0000256" key="4">
    <source>
        <dbReference type="ARBA" id="ARBA00022989"/>
    </source>
</evidence>
<evidence type="ECO:0000256" key="7">
    <source>
        <dbReference type="SAM" id="Phobius"/>
    </source>
</evidence>
<dbReference type="RefSeq" id="WP_009167174.1">
    <property type="nucleotide sequence ID" value="NZ_ALXG01000045.1"/>
</dbReference>
<evidence type="ECO:0000256" key="2">
    <source>
        <dbReference type="ARBA" id="ARBA00022618"/>
    </source>
</evidence>
<keyword evidence="4 7" id="KW-1133">Transmembrane helix</keyword>
<feature type="region of interest" description="Disordered" evidence="6">
    <location>
        <begin position="1"/>
        <end position="36"/>
    </location>
</feature>
<evidence type="ECO:0000256" key="6">
    <source>
        <dbReference type="SAM" id="MobiDB-lite"/>
    </source>
</evidence>
<protein>
    <submittedName>
        <fullName evidence="9">Cell division protein, FtsQ</fullName>
    </submittedName>
</protein>
<evidence type="ECO:0000256" key="3">
    <source>
        <dbReference type="ARBA" id="ARBA00022692"/>
    </source>
</evidence>
<dbReference type="PANTHER" id="PTHR37820:SF1">
    <property type="entry name" value="CELL DIVISION PROTEIN FTSQ"/>
    <property type="match status" value="1"/>
</dbReference>
<feature type="domain" description="Cell division protein FtsQ/DivIB C-terminal" evidence="8">
    <location>
        <begin position="148"/>
        <end position="260"/>
    </location>
</feature>
<accession>W9ECX8</accession>
<evidence type="ECO:0000256" key="5">
    <source>
        <dbReference type="ARBA" id="ARBA00023306"/>
    </source>
</evidence>
<keyword evidence="5" id="KW-0131">Cell cycle</keyword>
<keyword evidence="2 9" id="KW-0132">Cell division</keyword>
<feature type="transmembrane region" description="Helical" evidence="7">
    <location>
        <begin position="50"/>
        <end position="70"/>
    </location>
</feature>
<dbReference type="Proteomes" id="UP000019474">
    <property type="component" value="Unassembled WGS sequence"/>
</dbReference>
<reference evidence="9 10" key="1">
    <citation type="submission" date="2012-08" db="EMBL/GenBank/DDBJ databases">
        <title>Genome sequencing of Lactobacillus florum 8D.</title>
        <authorList>
            <person name="Kim E.B."/>
            <person name="Marco M.L."/>
        </authorList>
    </citation>
    <scope>NUCLEOTIDE SEQUENCE [LARGE SCALE GENOMIC DNA]</scope>
    <source>
        <strain evidence="9 10">8D</strain>
    </source>
</reference>
<keyword evidence="1" id="KW-1003">Cell membrane</keyword>
<dbReference type="PANTHER" id="PTHR37820">
    <property type="entry name" value="CELL DIVISION PROTEIN DIVIB"/>
    <property type="match status" value="1"/>
</dbReference>
<dbReference type="InterPro" id="IPR050487">
    <property type="entry name" value="FtsQ_DivIB"/>
</dbReference>
<dbReference type="Pfam" id="PF03799">
    <property type="entry name" value="FtsQ_DivIB_C"/>
    <property type="match status" value="1"/>
</dbReference>
<dbReference type="EMBL" id="ALXG01000045">
    <property type="protein sequence ID" value="ETO39968.1"/>
    <property type="molecule type" value="Genomic_DNA"/>
</dbReference>
<dbReference type="AlphaFoldDB" id="W9ECX8"/>
<evidence type="ECO:0000259" key="8">
    <source>
        <dbReference type="Pfam" id="PF03799"/>
    </source>
</evidence>
<comment type="caution">
    <text evidence="9">The sequence shown here is derived from an EMBL/GenBank/DDBJ whole genome shotgun (WGS) entry which is preliminary data.</text>
</comment>
<gene>
    <name evidence="9" type="ORF">B808_1076</name>
</gene>
<dbReference type="PATRIC" id="fig|1221538.3.peg.1082"/>
<evidence type="ECO:0000256" key="1">
    <source>
        <dbReference type="ARBA" id="ARBA00022475"/>
    </source>
</evidence>
<dbReference type="InterPro" id="IPR005548">
    <property type="entry name" value="Cell_div_FtsQ/DivIB_C"/>
</dbReference>
<dbReference type="GO" id="GO:0005886">
    <property type="term" value="C:plasma membrane"/>
    <property type="evidence" value="ECO:0007669"/>
    <property type="project" value="TreeGrafter"/>
</dbReference>
<evidence type="ECO:0000313" key="9">
    <source>
        <dbReference type="EMBL" id="ETO39968.1"/>
    </source>
</evidence>
<keyword evidence="7" id="KW-0472">Membrane</keyword>
<sequence>MKEKRGLPPATDGGNHWEKYEKQKKHRYSRQRPGRQIRQLQKERHRKNRLFVLPAWIALLLGSLISAYFASPLSRIETIRLVAPAKQTELRQHVPFQTGDTLVVFWQRKGQTVKKLQRADPQVDHVQVDRRNWNHIQIKVSLFPIVAMVNHHQRPFPVYSNGKIGDVPISKQAQQPQLRLDGLQNPGQIAELIGAIQHLNPKLQRQIVAVKNRATRDNPQRVELLMDDGNEVVLGINQIKEKLPYYPDLKTNLKQKSRINLEFNPYSQPI</sequence>
<keyword evidence="3 7" id="KW-0812">Transmembrane</keyword>
<dbReference type="GO" id="GO:0051301">
    <property type="term" value="P:cell division"/>
    <property type="evidence" value="ECO:0007669"/>
    <property type="project" value="UniProtKB-KW"/>
</dbReference>
<keyword evidence="10" id="KW-1185">Reference proteome</keyword>
<dbReference type="Gene3D" id="3.40.50.10960">
    <property type="match status" value="1"/>
</dbReference>
<evidence type="ECO:0000313" key="10">
    <source>
        <dbReference type="Proteomes" id="UP000019474"/>
    </source>
</evidence>
<proteinExistence type="predicted"/>
<feature type="compositionally biased region" description="Basic residues" evidence="6">
    <location>
        <begin position="22"/>
        <end position="35"/>
    </location>
</feature>
<name>W9ECX8_9LACO</name>
<dbReference type="OrthoDB" id="1819027at2"/>
<organism evidence="9 10">
    <name type="scientific">Fructilactobacillus florum 8D</name>
    <dbReference type="NCBI Taxonomy" id="1221538"/>
    <lineage>
        <taxon>Bacteria</taxon>
        <taxon>Bacillati</taxon>
        <taxon>Bacillota</taxon>
        <taxon>Bacilli</taxon>
        <taxon>Lactobacillales</taxon>
        <taxon>Lactobacillaceae</taxon>
        <taxon>Fructilactobacillus</taxon>
    </lineage>
</organism>